<proteinExistence type="predicted"/>
<accession>H6NGT6</accession>
<dbReference type="RefSeq" id="WP_014368980.1">
    <property type="nucleotide sequence ID" value="NC_016935.1"/>
</dbReference>
<dbReference type="EMBL" id="CP003235">
    <property type="protein sequence ID" value="AFC28378.1"/>
    <property type="molecule type" value="Genomic_DNA"/>
</dbReference>
<keyword evidence="2" id="KW-1185">Reference proteome</keyword>
<protein>
    <submittedName>
        <fullName evidence="1">Uncharacterized protein</fullName>
    </submittedName>
</protein>
<dbReference type="KEGG" id="pmq:PM3016_1453"/>
<dbReference type="Proteomes" id="UP000007523">
    <property type="component" value="Chromosome"/>
</dbReference>
<organism evidence="1 2">
    <name type="scientific">Paenibacillus mucilaginosus 3016</name>
    <dbReference type="NCBI Taxonomy" id="1116391"/>
    <lineage>
        <taxon>Bacteria</taxon>
        <taxon>Bacillati</taxon>
        <taxon>Bacillota</taxon>
        <taxon>Bacilli</taxon>
        <taxon>Bacillales</taxon>
        <taxon>Paenibacillaceae</taxon>
        <taxon>Paenibacillus</taxon>
    </lineage>
</organism>
<dbReference type="AlphaFoldDB" id="H6NGT6"/>
<reference evidence="1 2" key="1">
    <citation type="journal article" date="2012" name="J. Bacteriol.">
        <title>Complete Genome Sequence of Paenibacillus mucilaginosus 3016, a Bacterium Functional as Microbial Fertilizer.</title>
        <authorList>
            <person name="Ma M."/>
            <person name="Wang Z."/>
            <person name="Li L."/>
            <person name="Jiang X."/>
            <person name="Guan D."/>
            <person name="Cao F."/>
            <person name="Chen H."/>
            <person name="Wang X."/>
            <person name="Shen D."/>
            <person name="Du B."/>
            <person name="Li J."/>
        </authorList>
    </citation>
    <scope>NUCLEOTIDE SEQUENCE [LARGE SCALE GENOMIC DNA]</scope>
    <source>
        <strain evidence="1 2">3016</strain>
    </source>
</reference>
<sequence>MINLANKIGVLQDEKEFIVVIHGTFYGPFKNEEIGRIQDLFDEEVLRK</sequence>
<name>H6NGT6_9BACL</name>
<dbReference type="HOGENOM" id="CLU_3155720_0_0_9"/>
<evidence type="ECO:0000313" key="1">
    <source>
        <dbReference type="EMBL" id="AFC28378.1"/>
    </source>
</evidence>
<gene>
    <name evidence="1" type="ORF">PM3016_1453</name>
</gene>
<evidence type="ECO:0000313" key="2">
    <source>
        <dbReference type="Proteomes" id="UP000007523"/>
    </source>
</evidence>